<keyword evidence="3" id="KW-1185">Reference proteome</keyword>
<organism evidence="2 3">
    <name type="scientific">Brassica cretica</name>
    <name type="common">Mustard</name>
    <dbReference type="NCBI Taxonomy" id="69181"/>
    <lineage>
        <taxon>Eukaryota</taxon>
        <taxon>Viridiplantae</taxon>
        <taxon>Streptophyta</taxon>
        <taxon>Embryophyta</taxon>
        <taxon>Tracheophyta</taxon>
        <taxon>Spermatophyta</taxon>
        <taxon>Magnoliopsida</taxon>
        <taxon>eudicotyledons</taxon>
        <taxon>Gunneridae</taxon>
        <taxon>Pentapetalae</taxon>
        <taxon>rosids</taxon>
        <taxon>malvids</taxon>
        <taxon>Brassicales</taxon>
        <taxon>Brassicaceae</taxon>
        <taxon>Brassiceae</taxon>
        <taxon>Brassica</taxon>
    </lineage>
</organism>
<evidence type="ECO:0000256" key="1">
    <source>
        <dbReference type="SAM" id="Phobius"/>
    </source>
</evidence>
<keyword evidence="1" id="KW-0472">Membrane</keyword>
<evidence type="ECO:0000313" key="2">
    <source>
        <dbReference type="EMBL" id="KAF3596910.1"/>
    </source>
</evidence>
<keyword evidence="1" id="KW-0812">Transmembrane</keyword>
<dbReference type="EMBL" id="QGKV02000299">
    <property type="protein sequence ID" value="KAF3596910.1"/>
    <property type="molecule type" value="Genomic_DNA"/>
</dbReference>
<proteinExistence type="predicted"/>
<protein>
    <submittedName>
        <fullName evidence="2">Uncharacterized protein</fullName>
    </submittedName>
</protein>
<dbReference type="Proteomes" id="UP000266723">
    <property type="component" value="Unassembled WGS sequence"/>
</dbReference>
<sequence>MGKYGDEKPQAGGFPAILSPLLGLLFGVAPIYRWSAGFWLRRPRFLLRHETAGSWLRCPRFLLRRKTAGSWLRITSSYDVKGNFNPVFPDLVDLLLCDLVCFNRSTRYMASDNCSWLKILTTWLVVLPLPIS</sequence>
<reference evidence="2 3" key="1">
    <citation type="journal article" date="2020" name="BMC Genomics">
        <title>Intraspecific diversification of the crop wild relative Brassica cretica Lam. using demographic model selection.</title>
        <authorList>
            <person name="Kioukis A."/>
            <person name="Michalopoulou V.A."/>
            <person name="Briers L."/>
            <person name="Pirintsos S."/>
            <person name="Studholme D.J."/>
            <person name="Pavlidis P."/>
            <person name="Sarris P.F."/>
        </authorList>
    </citation>
    <scope>NUCLEOTIDE SEQUENCE [LARGE SCALE GENOMIC DNA]</scope>
    <source>
        <strain evidence="3">cv. PFS-1207/04</strain>
    </source>
</reference>
<comment type="caution">
    <text evidence="2">The sequence shown here is derived from an EMBL/GenBank/DDBJ whole genome shotgun (WGS) entry which is preliminary data.</text>
</comment>
<evidence type="ECO:0000313" key="3">
    <source>
        <dbReference type="Proteomes" id="UP000266723"/>
    </source>
</evidence>
<name>A0ABQ7EK70_BRACR</name>
<keyword evidence="1" id="KW-1133">Transmembrane helix</keyword>
<gene>
    <name evidence="2" type="ORF">DY000_02024157</name>
</gene>
<accession>A0ABQ7EK70</accession>
<feature type="transmembrane region" description="Helical" evidence="1">
    <location>
        <begin position="12"/>
        <end position="32"/>
    </location>
</feature>